<dbReference type="GO" id="GO:0005524">
    <property type="term" value="F:ATP binding"/>
    <property type="evidence" value="ECO:0007669"/>
    <property type="project" value="UniProtKB-UniRule"/>
</dbReference>
<keyword evidence="6" id="KW-0472">Membrane</keyword>
<dbReference type="Gene3D" id="3.40.50.300">
    <property type="entry name" value="P-loop containing nucleotide triphosphate hydrolases"/>
    <property type="match status" value="3"/>
</dbReference>
<dbReference type="PROSITE" id="PS50901">
    <property type="entry name" value="FTSK"/>
    <property type="match status" value="1"/>
</dbReference>
<dbReference type="KEGG" id="ruv:EC9_08270"/>
<dbReference type="PANTHER" id="PTHR22683:SF41">
    <property type="entry name" value="DNA TRANSLOCASE FTSK"/>
    <property type="match status" value="1"/>
</dbReference>
<evidence type="ECO:0000256" key="3">
    <source>
        <dbReference type="PROSITE-ProRule" id="PRU00289"/>
    </source>
</evidence>
<feature type="compositionally biased region" description="Basic and acidic residues" evidence="5">
    <location>
        <begin position="317"/>
        <end position="343"/>
    </location>
</feature>
<keyword evidence="4" id="KW-0175">Coiled coil</keyword>
<evidence type="ECO:0000256" key="5">
    <source>
        <dbReference type="SAM" id="MobiDB-lite"/>
    </source>
</evidence>
<accession>A0A517LVK5</accession>
<evidence type="ECO:0000259" key="7">
    <source>
        <dbReference type="PROSITE" id="PS50901"/>
    </source>
</evidence>
<keyword evidence="6" id="KW-0812">Transmembrane</keyword>
<evidence type="ECO:0000313" key="9">
    <source>
        <dbReference type="Proteomes" id="UP000319557"/>
    </source>
</evidence>
<name>A0A517LVK5_9BACT</name>
<organism evidence="8 9">
    <name type="scientific">Rosistilla ulvae</name>
    <dbReference type="NCBI Taxonomy" id="1930277"/>
    <lineage>
        <taxon>Bacteria</taxon>
        <taxon>Pseudomonadati</taxon>
        <taxon>Planctomycetota</taxon>
        <taxon>Planctomycetia</taxon>
        <taxon>Pirellulales</taxon>
        <taxon>Pirellulaceae</taxon>
        <taxon>Rosistilla</taxon>
    </lineage>
</organism>
<evidence type="ECO:0000256" key="4">
    <source>
        <dbReference type="SAM" id="Coils"/>
    </source>
</evidence>
<keyword evidence="6" id="KW-1133">Transmembrane helix</keyword>
<dbReference type="Pfam" id="PF01580">
    <property type="entry name" value="FtsK_SpoIIIE"/>
    <property type="match status" value="1"/>
</dbReference>
<feature type="region of interest" description="Disordered" evidence="5">
    <location>
        <begin position="314"/>
        <end position="343"/>
    </location>
</feature>
<feature type="coiled-coil region" evidence="4">
    <location>
        <begin position="37"/>
        <end position="97"/>
    </location>
</feature>
<evidence type="ECO:0000256" key="6">
    <source>
        <dbReference type="SAM" id="Phobius"/>
    </source>
</evidence>
<feature type="binding site" evidence="3">
    <location>
        <begin position="794"/>
        <end position="801"/>
    </location>
    <ligand>
        <name>ATP</name>
        <dbReference type="ChEBI" id="CHEBI:30616"/>
    </ligand>
</feature>
<dbReference type="SUPFAM" id="SSF52540">
    <property type="entry name" value="P-loop containing nucleoside triphosphate hydrolases"/>
    <property type="match status" value="1"/>
</dbReference>
<dbReference type="OrthoDB" id="9807790at2"/>
<feature type="domain" description="FtsK" evidence="7">
    <location>
        <begin position="775"/>
        <end position="971"/>
    </location>
</feature>
<dbReference type="GO" id="GO:0003677">
    <property type="term" value="F:DNA binding"/>
    <property type="evidence" value="ECO:0007669"/>
    <property type="project" value="InterPro"/>
</dbReference>
<protein>
    <submittedName>
        <fullName evidence="8">ESX-1 secretion system protein EccCa1</fullName>
    </submittedName>
</protein>
<keyword evidence="2 3" id="KW-0067">ATP-binding</keyword>
<evidence type="ECO:0000313" key="8">
    <source>
        <dbReference type="EMBL" id="QDS86654.1"/>
    </source>
</evidence>
<dbReference type="RefSeq" id="WP_145342542.1">
    <property type="nucleotide sequence ID" value="NZ_CP036261.1"/>
</dbReference>
<feature type="transmembrane region" description="Helical" evidence="6">
    <location>
        <begin position="216"/>
        <end position="236"/>
    </location>
</feature>
<proteinExistence type="predicted"/>
<gene>
    <name evidence="8" type="primary">eccCa1</name>
    <name evidence="8" type="ORF">EC9_08270</name>
</gene>
<keyword evidence="1 3" id="KW-0547">Nucleotide-binding</keyword>
<dbReference type="InterPro" id="IPR050206">
    <property type="entry name" value="FtsK/SpoIIIE/SftA"/>
</dbReference>
<dbReference type="EMBL" id="CP036261">
    <property type="protein sequence ID" value="QDS86654.1"/>
    <property type="molecule type" value="Genomic_DNA"/>
</dbReference>
<sequence length="1327" mass="145957">MTTGLFTPKRQGLLLRGLADRCANGVEQWERLGTQHAERLAALLQQQQQEKQQLQAESEAVLRESLKRWDQADEMVTSAYEQNVLEARSELNRMQVEFKRRHRQGIQEIGQRWDESKQQATQVFESKKGLPAQQKTRDTNRLTAAWNEIHQRLETGREIAMKRLHQLNDPPTTSESYQPPASVDQAIETLDRLTADCDENLAQLGDDFSVRFLESVYPAIVMLLSLIVWSLGVLFMGAQPPALWLAAGLGVPIVVGILCFAIFTPRLKRITRQWYPGIEQSAVDAVAVVKDGQECATKAAQTLAQQIKDQHQQALRQADETKRQQTDALEAKLKQEREQRESTLRDRIAALENNYHDSFAGVENSHGSEFSDLSRAHKQRLADANTQRLAKREQLAAAQEAEDQSVAQRLRDGLRRGLGHIDTANAQMQQQHPDWESVVDGNLGTVSSLSLAPVGYLDVADYLRRSVEIAASKSEHDPPALAHNGSAAIAGKDYVRHGLSIADTLPEPMPNRLPVALTAAEHSGLLIDCPGGSNEAVIELVRAVLWRLLAALPPGELKLTLLDPIGRGQTFASLMALSDHDPTLVGHRAWTQPNQIEARLAELTQHMEDVLQTYLRDNYETIDQYNAQAGAMAEPYRVVAAIGIPNGLTPAGYANLRVLLENGRRCGIITVLVRDSEAAWPHDFAALPIDRLLHLQVDSQGRIRHTDPLLGELPFSPIQPPPNGMAAELVEKIGRGAIDGRRVEIPFDDVMPADLYNDGDASDGLDIPLGQQGAGRRLRMQLGEGVRQHMLVAGKTGSGKSTLLHTIITAGALKYSPDELHVYLLDFKKGVEFKLYADAKLPHARVIGIESEREFGQSVLERLDRELQRRGELFRASGVQEVGEYRRTSGQAMPRIMLVVDEFQELFIRDDRIAQDCTMLLDRLVRQGRSFGMHVILSSQSLAGAYSLPRNTLGQMAVRVALQCSESDALVILAEDNNAARLLSRPGEAIYNDAGGLVEGNQPFQVGWLDHNRHRDLLNGLAERYPEAETDYGPTVIFEGNRPARWSAAVAEAALVGDEKKPASVHDGFGGLLGEAVAIGPPVGLRLPAQPGRNVLMVCGDADLSRDVLGISIASLYGGAMAQGKPLRVVMLDGRRSGDDTHSAAEFAIASGVPVEHIKPRDAEAKLLELAELVAARNQMDAPEEEPPVLVVIDPLERFRDLRQEENSFSFSLDAAPKQSGGSALQNILKDGSAAAVHAIVSCGSVETVGRWLSRQTQHDLEINILGRMSISDSSQLIDSPEAGRLSPASMLVYDDSSGRMEKFRVFDLPPTEAMQAWLESRTVGKN</sequence>
<dbReference type="PANTHER" id="PTHR22683">
    <property type="entry name" value="SPORULATION PROTEIN RELATED"/>
    <property type="match status" value="1"/>
</dbReference>
<feature type="transmembrane region" description="Helical" evidence="6">
    <location>
        <begin position="242"/>
        <end position="263"/>
    </location>
</feature>
<dbReference type="InterPro" id="IPR027417">
    <property type="entry name" value="P-loop_NTPase"/>
</dbReference>
<evidence type="ECO:0000256" key="2">
    <source>
        <dbReference type="ARBA" id="ARBA00022840"/>
    </source>
</evidence>
<dbReference type="InterPro" id="IPR002543">
    <property type="entry name" value="FtsK_dom"/>
</dbReference>
<evidence type="ECO:0000256" key="1">
    <source>
        <dbReference type="ARBA" id="ARBA00022741"/>
    </source>
</evidence>
<keyword evidence="9" id="KW-1185">Reference proteome</keyword>
<dbReference type="Proteomes" id="UP000319557">
    <property type="component" value="Chromosome"/>
</dbReference>
<reference evidence="8 9" key="1">
    <citation type="submission" date="2019-02" db="EMBL/GenBank/DDBJ databases">
        <title>Deep-cultivation of Planctomycetes and their phenomic and genomic characterization uncovers novel biology.</title>
        <authorList>
            <person name="Wiegand S."/>
            <person name="Jogler M."/>
            <person name="Boedeker C."/>
            <person name="Pinto D."/>
            <person name="Vollmers J."/>
            <person name="Rivas-Marin E."/>
            <person name="Kohn T."/>
            <person name="Peeters S.H."/>
            <person name="Heuer A."/>
            <person name="Rast P."/>
            <person name="Oberbeckmann S."/>
            <person name="Bunk B."/>
            <person name="Jeske O."/>
            <person name="Meyerdierks A."/>
            <person name="Storesund J.E."/>
            <person name="Kallscheuer N."/>
            <person name="Luecker S."/>
            <person name="Lage O.M."/>
            <person name="Pohl T."/>
            <person name="Merkel B.J."/>
            <person name="Hornburger P."/>
            <person name="Mueller R.-W."/>
            <person name="Bruemmer F."/>
            <person name="Labrenz M."/>
            <person name="Spormann A.M."/>
            <person name="Op den Camp H."/>
            <person name="Overmann J."/>
            <person name="Amann R."/>
            <person name="Jetten M.S.M."/>
            <person name="Mascher T."/>
            <person name="Medema M.H."/>
            <person name="Devos D.P."/>
            <person name="Kaster A.-K."/>
            <person name="Ovreas L."/>
            <person name="Rohde M."/>
            <person name="Galperin M.Y."/>
            <person name="Jogler C."/>
        </authorList>
    </citation>
    <scope>NUCLEOTIDE SEQUENCE [LARGE SCALE GENOMIC DNA]</scope>
    <source>
        <strain evidence="8 9">EC9</strain>
    </source>
</reference>